<dbReference type="HOGENOM" id="CLU_387743_0_0_10"/>
<evidence type="ECO:0000259" key="1">
    <source>
        <dbReference type="Pfam" id="PF05729"/>
    </source>
</evidence>
<dbReference type="RefSeq" id="WP_021665742.1">
    <property type="nucleotide sequence ID" value="NZ_KI259203.1"/>
</dbReference>
<organism evidence="3 4">
    <name type="scientific">Porphyromonas gingivalis F0570</name>
    <dbReference type="NCBI Taxonomy" id="1227271"/>
    <lineage>
        <taxon>Bacteria</taxon>
        <taxon>Pseudomonadati</taxon>
        <taxon>Bacteroidota</taxon>
        <taxon>Bacteroidia</taxon>
        <taxon>Bacteroidales</taxon>
        <taxon>Porphyromonadaceae</taxon>
        <taxon>Porphyromonas</taxon>
    </lineage>
</organism>
<evidence type="ECO:0000313" key="3">
    <source>
        <dbReference type="EMBL" id="ERJ64975.1"/>
    </source>
</evidence>
<evidence type="ECO:0000313" key="4">
    <source>
        <dbReference type="Proteomes" id="UP000016630"/>
    </source>
</evidence>
<proteinExistence type="predicted"/>
<feature type="domain" description="NACHT-associated inactive Restriction Endonuclease 2" evidence="2">
    <location>
        <begin position="14"/>
        <end position="133"/>
    </location>
</feature>
<gene>
    <name evidence="3" type="ORF">HMPREF1555_01618</name>
</gene>
<dbReference type="InterPro" id="IPR055007">
    <property type="entry name" value="NA-iREase2_dom"/>
</dbReference>
<comment type="caution">
    <text evidence="3">The sequence shown here is derived from an EMBL/GenBank/DDBJ whole genome shotgun (WGS) entry which is preliminary data.</text>
</comment>
<evidence type="ECO:0000259" key="2">
    <source>
        <dbReference type="Pfam" id="PF22723"/>
    </source>
</evidence>
<dbReference type="SUPFAM" id="SSF52540">
    <property type="entry name" value="P-loop containing nucleoside triphosphate hydrolases"/>
    <property type="match status" value="1"/>
</dbReference>
<feature type="domain" description="NACHT" evidence="1">
    <location>
        <begin position="163"/>
        <end position="290"/>
    </location>
</feature>
<reference evidence="3 4" key="1">
    <citation type="submission" date="2013-06" db="EMBL/GenBank/DDBJ databases">
        <authorList>
            <person name="Weinstock G."/>
            <person name="Sodergren E."/>
            <person name="Lobos E.A."/>
            <person name="Fulton L."/>
            <person name="Fulton R."/>
            <person name="Courtney L."/>
            <person name="Fronick C."/>
            <person name="O'Laughlin M."/>
            <person name="Godfrey J."/>
            <person name="Wilson R.M."/>
            <person name="Miner T."/>
            <person name="Farmer C."/>
            <person name="Delehaunty K."/>
            <person name="Cordes M."/>
            <person name="Minx P."/>
            <person name="Tomlinson C."/>
            <person name="Chen J."/>
            <person name="Wollam A."/>
            <person name="Pepin K.H."/>
            <person name="Bhonagiri V."/>
            <person name="Zhang X."/>
            <person name="Warren W."/>
            <person name="Mitreva M."/>
            <person name="Mardis E.R."/>
            <person name="Wilson R.K."/>
        </authorList>
    </citation>
    <scope>NUCLEOTIDE SEQUENCE [LARGE SCALE GENOMIC DNA]</scope>
    <source>
        <strain evidence="3 4">F0570</strain>
    </source>
</reference>
<dbReference type="Proteomes" id="UP000016630">
    <property type="component" value="Unassembled WGS sequence"/>
</dbReference>
<dbReference type="Gene3D" id="3.40.50.300">
    <property type="entry name" value="P-loop containing nucleotide triphosphate hydrolases"/>
    <property type="match status" value="1"/>
</dbReference>
<accession>A0A0E2LP50</accession>
<dbReference type="AlphaFoldDB" id="A0A0E2LP50"/>
<dbReference type="PATRIC" id="fig|1227271.3.peg.1411"/>
<dbReference type="InterPro" id="IPR027417">
    <property type="entry name" value="P-loop_NTPase"/>
</dbReference>
<dbReference type="Pfam" id="PF05729">
    <property type="entry name" value="NACHT"/>
    <property type="match status" value="1"/>
</dbReference>
<protein>
    <submittedName>
        <fullName evidence="3">Uncharacterized protein</fullName>
    </submittedName>
</protein>
<dbReference type="InterPro" id="IPR007111">
    <property type="entry name" value="NACHT_NTPase"/>
</dbReference>
<name>A0A0E2LP50_PORGN</name>
<dbReference type="EMBL" id="AWUW01000118">
    <property type="protein sequence ID" value="ERJ64975.1"/>
    <property type="molecule type" value="Genomic_DNA"/>
</dbReference>
<sequence length="706" mass="81954">MSTSHKNKEEMHDIKLLFNQYGYQLDRDEESGILVFSLKTSTYPAVEIVPIEKIDNDKLNVLQQEYSKMGYAVHVCTQFDLHEIENYLFNRFFNIKISNQRIIQKYEDYTEELMSLYEKPKEDYSYISIPYSLEKNFEAQQGILPPLTSSLLEIINREGPQFVIIEAAAGFGKTSTAYELLKEYVNQQKQARPFLMELSKDRRANNFRYLLLSQIDQSFDVILKQDIVIHNIKRGRIPLIIDGFDELLSKDLDNGAMDAKFDDVETMLSTIGELLTDNSKVILTTRKTAIFSGESFYDWYISLSEKNPFSVSRYQLYSPSVNDWLSSRDLKERNIQEEQLKYIANPVLLAYLRYCPHPFKDPETLVDHYFEFLLKREIKRQEIPFSKAEQLEIFQKLSTYFSGFNITSEKRSDIKSAIAEYASPYMKNYASSTKDAENIVNALTNHALLDRKEEKVGFLNDFILGFLLMEAFIHYANDEGIKDFLKETSYSFLDKSLIAAAVRSKEAKILFWKALQGHPAITIDQTFRLDLVLTGKTQHNLSVCSFSSATFLECIIGTKDGHIKECTFSSVDFRSCIFDLNFIEDSAFVNCKFEDCDFEGGNSNNHFWNCTGIPESVLNISELQENEEQEVSDIDLQLQVLESFFQVDKRTRRMRLLSRLRKELGIEEKTLKKTIGFLECKKMILFNGDKSFISDDGVRFYFEHKT</sequence>
<dbReference type="Pfam" id="PF22723">
    <property type="entry name" value="NA-iREase2"/>
    <property type="match status" value="1"/>
</dbReference>